<accession>A0A445J841</accession>
<dbReference type="AlphaFoldDB" id="A0A445J841"/>
<dbReference type="PANTHER" id="PTHR33184">
    <property type="entry name" value="PROTEIN TAPETUM DETERMINANT 1-LIKE-RELATED"/>
    <property type="match status" value="1"/>
</dbReference>
<comment type="caution">
    <text evidence="3">The sequence shown here is derived from an EMBL/GenBank/DDBJ whole genome shotgun (WGS) entry which is preliminary data.</text>
</comment>
<dbReference type="GO" id="GO:0001709">
    <property type="term" value="P:cell fate determination"/>
    <property type="evidence" value="ECO:0007669"/>
    <property type="project" value="TreeGrafter"/>
</dbReference>
<feature type="chain" id="PRO_5018999326" evidence="2">
    <location>
        <begin position="28"/>
        <end position="141"/>
    </location>
</feature>
<dbReference type="EMBL" id="QZWG01000008">
    <property type="protein sequence ID" value="RZB94658.1"/>
    <property type="molecule type" value="Genomic_DNA"/>
</dbReference>
<dbReference type="PANTHER" id="PTHR33184:SF76">
    <property type="entry name" value="TAPETUM DETERMINANT PROTEIN"/>
    <property type="match status" value="1"/>
</dbReference>
<keyword evidence="4" id="KW-1185">Reference proteome</keyword>
<organism evidence="3 4">
    <name type="scientific">Glycine soja</name>
    <name type="common">Wild soybean</name>
    <dbReference type="NCBI Taxonomy" id="3848"/>
    <lineage>
        <taxon>Eukaryota</taxon>
        <taxon>Viridiplantae</taxon>
        <taxon>Streptophyta</taxon>
        <taxon>Embryophyta</taxon>
        <taxon>Tracheophyta</taxon>
        <taxon>Spermatophyta</taxon>
        <taxon>Magnoliopsida</taxon>
        <taxon>eudicotyledons</taxon>
        <taxon>Gunneridae</taxon>
        <taxon>Pentapetalae</taxon>
        <taxon>rosids</taxon>
        <taxon>fabids</taxon>
        <taxon>Fabales</taxon>
        <taxon>Fabaceae</taxon>
        <taxon>Papilionoideae</taxon>
        <taxon>50 kb inversion clade</taxon>
        <taxon>NPAAA clade</taxon>
        <taxon>indigoferoid/millettioid clade</taxon>
        <taxon>Phaseoleae</taxon>
        <taxon>Glycine</taxon>
        <taxon>Glycine subgen. Soja</taxon>
    </lineage>
</organism>
<sequence length="141" mass="15424">MEISRSTVTSSLFILGVLAFVATMCEAEAEGSRRGKRVEEKCSKSVIQINQSPTERLPSGIPTYTVEIANTCVSGCNISEIHVACGMFSSSRLINPKIFKRLLYNDCLVNDGKRFRNGAIISFKYATTFPFPLSVSSLLCG</sequence>
<feature type="signal peptide" evidence="2">
    <location>
        <begin position="1"/>
        <end position="27"/>
    </location>
</feature>
<evidence type="ECO:0000313" key="4">
    <source>
        <dbReference type="Proteomes" id="UP000289340"/>
    </source>
</evidence>
<protein>
    <submittedName>
        <fullName evidence="3">TPD1 protein-like 1</fullName>
    </submittedName>
</protein>
<evidence type="ECO:0000256" key="1">
    <source>
        <dbReference type="ARBA" id="ARBA00022729"/>
    </source>
</evidence>
<name>A0A445J841_GLYSO</name>
<proteinExistence type="predicted"/>
<reference evidence="3 4" key="1">
    <citation type="submission" date="2018-09" db="EMBL/GenBank/DDBJ databases">
        <title>A high-quality reference genome of wild soybean provides a powerful tool to mine soybean genomes.</title>
        <authorList>
            <person name="Xie M."/>
            <person name="Chung C.Y.L."/>
            <person name="Li M.-W."/>
            <person name="Wong F.-L."/>
            <person name="Chan T.-F."/>
            <person name="Lam H.-M."/>
        </authorList>
    </citation>
    <scope>NUCLEOTIDE SEQUENCE [LARGE SCALE GENOMIC DNA]</scope>
    <source>
        <strain evidence="4">cv. W05</strain>
        <tissue evidence="3">Hypocotyl of etiolated seedlings</tissue>
    </source>
</reference>
<keyword evidence="1 2" id="KW-0732">Signal</keyword>
<dbReference type="Proteomes" id="UP000289340">
    <property type="component" value="Chromosome 8"/>
</dbReference>
<gene>
    <name evidence="3" type="ORF">D0Y65_019264</name>
</gene>
<evidence type="ECO:0000313" key="3">
    <source>
        <dbReference type="EMBL" id="RZB94658.1"/>
    </source>
</evidence>
<dbReference type="InterPro" id="IPR040361">
    <property type="entry name" value="TPD1"/>
</dbReference>
<evidence type="ECO:0000256" key="2">
    <source>
        <dbReference type="SAM" id="SignalP"/>
    </source>
</evidence>
<dbReference type="Pfam" id="PF24068">
    <property type="entry name" value="TPD1_C"/>
    <property type="match status" value="1"/>
</dbReference>